<dbReference type="OrthoDB" id="2506088at2759"/>
<sequence>MQYANSLIGRQLKTLWKAVGQLTALLWFPEIADLQQYLADIDVAVANVLDTFAEIDPTKIIQKIKLHLLTHLHKDILRFGPLVGMCTEGYECYNAVFRMCSVLSNHLAPSRDIALQLADQEALKHRLTGGWWPSADHDWTRAGSRVRDFLYSHSVLQRILGWTPEEQLIPGSFKLQPLKPGMHTHDPMRLDQTAAVHALNYSSFDPALPCIKCRYCIAASEDKCLVGAWVFSKSPLDNAMVASRIINILAHDSQVAYVVIDIFEVASTRHARYDMPYLVHHHDEASSMIVCTKDIKFTFNVQHDCMFAQYMGSGRRAHRRTKHFEIAKMLRDSQETKRAARKAANDAKKATAVSIVEEGLDEFSSRKRRREDAPE</sequence>
<reference evidence="1 2" key="1">
    <citation type="submission" date="2016-03" db="EMBL/GenBank/DDBJ databases">
        <title>Whole genome sequencing of Grifola frondosa 9006-11.</title>
        <authorList>
            <person name="Min B."/>
            <person name="Park H."/>
            <person name="Kim J.-G."/>
            <person name="Cho H."/>
            <person name="Oh Y.-L."/>
            <person name="Kong W.-S."/>
            <person name="Choi I.-G."/>
        </authorList>
    </citation>
    <scope>NUCLEOTIDE SEQUENCE [LARGE SCALE GENOMIC DNA]</scope>
    <source>
        <strain evidence="1 2">9006-11</strain>
    </source>
</reference>
<gene>
    <name evidence="1" type="ORF">A0H81_13364</name>
</gene>
<accession>A0A1C7LPP9</accession>
<dbReference type="Proteomes" id="UP000092993">
    <property type="component" value="Unassembled WGS sequence"/>
</dbReference>
<organism evidence="1 2">
    <name type="scientific">Grifola frondosa</name>
    <name type="common">Maitake</name>
    <name type="synonym">Polyporus frondosus</name>
    <dbReference type="NCBI Taxonomy" id="5627"/>
    <lineage>
        <taxon>Eukaryota</taxon>
        <taxon>Fungi</taxon>
        <taxon>Dikarya</taxon>
        <taxon>Basidiomycota</taxon>
        <taxon>Agaricomycotina</taxon>
        <taxon>Agaricomycetes</taxon>
        <taxon>Polyporales</taxon>
        <taxon>Grifolaceae</taxon>
        <taxon>Grifola</taxon>
    </lineage>
</organism>
<evidence type="ECO:0000313" key="1">
    <source>
        <dbReference type="EMBL" id="OBZ66672.1"/>
    </source>
</evidence>
<proteinExistence type="predicted"/>
<comment type="caution">
    <text evidence="1">The sequence shown here is derived from an EMBL/GenBank/DDBJ whole genome shotgun (WGS) entry which is preliminary data.</text>
</comment>
<name>A0A1C7LPP9_GRIFR</name>
<keyword evidence="2" id="KW-1185">Reference proteome</keyword>
<dbReference type="AlphaFoldDB" id="A0A1C7LPP9"/>
<dbReference type="STRING" id="5627.A0A1C7LPP9"/>
<protein>
    <submittedName>
        <fullName evidence="1">Uncharacterized protein</fullName>
    </submittedName>
</protein>
<dbReference type="EMBL" id="LUGG01000028">
    <property type="protein sequence ID" value="OBZ66672.1"/>
    <property type="molecule type" value="Genomic_DNA"/>
</dbReference>
<evidence type="ECO:0000313" key="2">
    <source>
        <dbReference type="Proteomes" id="UP000092993"/>
    </source>
</evidence>